<dbReference type="SUPFAM" id="SSF48239">
    <property type="entry name" value="Terpenoid cyclases/Protein prenyltransferases"/>
    <property type="match status" value="1"/>
</dbReference>
<proteinExistence type="inferred from homology"/>
<dbReference type="RefSeq" id="XP_001325502.1">
    <property type="nucleotide sequence ID" value="XM_001325467.1"/>
</dbReference>
<keyword evidence="4" id="KW-0808">Transferase</keyword>
<accession>A2E265</accession>
<dbReference type="Pfam" id="PF00432">
    <property type="entry name" value="Prenyltrans"/>
    <property type="match status" value="1"/>
</dbReference>
<evidence type="ECO:0000256" key="1">
    <source>
        <dbReference type="ARBA" id="ARBA00001947"/>
    </source>
</evidence>
<keyword evidence="10" id="KW-1185">Reference proteome</keyword>
<keyword evidence="6" id="KW-0677">Repeat</keyword>
<evidence type="ECO:0000256" key="2">
    <source>
        <dbReference type="ARBA" id="ARBA00010497"/>
    </source>
</evidence>
<dbReference type="PANTHER" id="PTHR11774:SF6">
    <property type="entry name" value="PROTEIN FARNESYLTRANSFERASE SUBUNIT BETA"/>
    <property type="match status" value="1"/>
</dbReference>
<dbReference type="InParanoid" id="A2E265"/>
<dbReference type="GO" id="GO:0008318">
    <property type="term" value="F:protein prenyltransferase activity"/>
    <property type="evidence" value="ECO:0007669"/>
    <property type="project" value="InterPro"/>
</dbReference>
<keyword evidence="5" id="KW-0479">Metal-binding</keyword>
<keyword evidence="7" id="KW-0862">Zinc</keyword>
<dbReference type="InterPro" id="IPR045089">
    <property type="entry name" value="PGGT1B-like"/>
</dbReference>
<comment type="similarity">
    <text evidence="2">Belongs to the protein prenyltransferase subunit beta family.</text>
</comment>
<dbReference type="KEGG" id="tva:4771255"/>
<gene>
    <name evidence="9" type="ORF">TVAG_464130</name>
</gene>
<comment type="cofactor">
    <cofactor evidence="1">
        <name>Zn(2+)</name>
        <dbReference type="ChEBI" id="CHEBI:29105"/>
    </cofactor>
</comment>
<evidence type="ECO:0000256" key="4">
    <source>
        <dbReference type="ARBA" id="ARBA00022679"/>
    </source>
</evidence>
<dbReference type="EMBL" id="DS113288">
    <property type="protein sequence ID" value="EAY13279.1"/>
    <property type="molecule type" value="Genomic_DNA"/>
</dbReference>
<dbReference type="GO" id="GO:0005965">
    <property type="term" value="C:protein farnesyltransferase complex"/>
    <property type="evidence" value="ECO:0000318"/>
    <property type="project" value="GO_Central"/>
</dbReference>
<evidence type="ECO:0000313" key="10">
    <source>
        <dbReference type="Proteomes" id="UP000001542"/>
    </source>
</evidence>
<dbReference type="CDD" id="cd02890">
    <property type="entry name" value="PTase"/>
    <property type="match status" value="1"/>
</dbReference>
<dbReference type="VEuPathDB" id="TrichDB:TVAG_464130"/>
<evidence type="ECO:0000313" key="9">
    <source>
        <dbReference type="EMBL" id="EAY13279.1"/>
    </source>
</evidence>
<dbReference type="PANTHER" id="PTHR11774">
    <property type="entry name" value="GERANYLGERANYL TRANSFERASE TYPE BETA SUBUNIT"/>
    <property type="match status" value="1"/>
</dbReference>
<dbReference type="OrthoDB" id="10261146at2759"/>
<dbReference type="Gene3D" id="1.50.10.20">
    <property type="match status" value="1"/>
</dbReference>
<dbReference type="GO" id="GO:0046872">
    <property type="term" value="F:metal ion binding"/>
    <property type="evidence" value="ECO:0007669"/>
    <property type="project" value="UniProtKB-KW"/>
</dbReference>
<organism evidence="9 10">
    <name type="scientific">Trichomonas vaginalis (strain ATCC PRA-98 / G3)</name>
    <dbReference type="NCBI Taxonomy" id="412133"/>
    <lineage>
        <taxon>Eukaryota</taxon>
        <taxon>Metamonada</taxon>
        <taxon>Parabasalia</taxon>
        <taxon>Trichomonadida</taxon>
        <taxon>Trichomonadidae</taxon>
        <taxon>Trichomonas</taxon>
    </lineage>
</organism>
<name>A2E265_TRIV3</name>
<dbReference type="FunFam" id="1.50.10.20:FF:000045">
    <property type="entry name" value="Prenyltransferase and squalene oxidase repeat family protein"/>
    <property type="match status" value="1"/>
</dbReference>
<dbReference type="Proteomes" id="UP000001542">
    <property type="component" value="Unassembled WGS sequence"/>
</dbReference>
<evidence type="ECO:0000256" key="3">
    <source>
        <dbReference type="ARBA" id="ARBA00022602"/>
    </source>
</evidence>
<evidence type="ECO:0000256" key="7">
    <source>
        <dbReference type="ARBA" id="ARBA00022833"/>
    </source>
</evidence>
<dbReference type="SMR" id="A2E265"/>
<dbReference type="InterPro" id="IPR001330">
    <property type="entry name" value="Prenyltrans"/>
</dbReference>
<dbReference type="VEuPathDB" id="TrichDB:TVAGG3_1048720"/>
<evidence type="ECO:0000259" key="8">
    <source>
        <dbReference type="Pfam" id="PF00432"/>
    </source>
</evidence>
<reference evidence="9" key="2">
    <citation type="journal article" date="2007" name="Science">
        <title>Draft genome sequence of the sexually transmitted pathogen Trichomonas vaginalis.</title>
        <authorList>
            <person name="Carlton J.M."/>
            <person name="Hirt R.P."/>
            <person name="Silva J.C."/>
            <person name="Delcher A.L."/>
            <person name="Schatz M."/>
            <person name="Zhao Q."/>
            <person name="Wortman J.R."/>
            <person name="Bidwell S.L."/>
            <person name="Alsmark U.C.M."/>
            <person name="Besteiro S."/>
            <person name="Sicheritz-Ponten T."/>
            <person name="Noel C.J."/>
            <person name="Dacks J.B."/>
            <person name="Foster P.G."/>
            <person name="Simillion C."/>
            <person name="Van de Peer Y."/>
            <person name="Miranda-Saavedra D."/>
            <person name="Barton G.J."/>
            <person name="Westrop G.D."/>
            <person name="Mueller S."/>
            <person name="Dessi D."/>
            <person name="Fiori P.L."/>
            <person name="Ren Q."/>
            <person name="Paulsen I."/>
            <person name="Zhang H."/>
            <person name="Bastida-Corcuera F.D."/>
            <person name="Simoes-Barbosa A."/>
            <person name="Brown M.T."/>
            <person name="Hayes R.D."/>
            <person name="Mukherjee M."/>
            <person name="Okumura C.Y."/>
            <person name="Schneider R."/>
            <person name="Smith A.J."/>
            <person name="Vanacova S."/>
            <person name="Villalvazo M."/>
            <person name="Haas B.J."/>
            <person name="Pertea M."/>
            <person name="Feldblyum T.V."/>
            <person name="Utterback T.R."/>
            <person name="Shu C.L."/>
            <person name="Osoegawa K."/>
            <person name="de Jong P.J."/>
            <person name="Hrdy I."/>
            <person name="Horvathova L."/>
            <person name="Zubacova Z."/>
            <person name="Dolezal P."/>
            <person name="Malik S.B."/>
            <person name="Logsdon J.M. Jr."/>
            <person name="Henze K."/>
            <person name="Gupta A."/>
            <person name="Wang C.C."/>
            <person name="Dunne R.L."/>
            <person name="Upcroft J.A."/>
            <person name="Upcroft P."/>
            <person name="White O."/>
            <person name="Salzberg S.L."/>
            <person name="Tang P."/>
            <person name="Chiu C.-H."/>
            <person name="Lee Y.-S."/>
            <person name="Embley T.M."/>
            <person name="Coombs G.H."/>
            <person name="Mottram J.C."/>
            <person name="Tachezy J."/>
            <person name="Fraser-Liggett C.M."/>
            <person name="Johnson P.J."/>
        </authorList>
    </citation>
    <scope>NUCLEOTIDE SEQUENCE [LARGE SCALE GENOMIC DNA]</scope>
    <source>
        <strain evidence="9">G3</strain>
    </source>
</reference>
<sequence length="374" mass="42911">MSEDFVIFREEFNDENVVTRTSCDNIDTERRIKEEILDVKEIRKLNLAMYLKGKINRPIEYMKDQIFEPWNPFYTLLPIITCGLENEFDMEEFRKNTIQYLKNHLNDHCGWSGYLHDYPGMVPMYGMAIFLGLFESEELYEMVDQKAFYEYVMSCKNPDGSFSAIPNGETDLRSTFSALFISWMYNIITPELSAGLVDFVVKCQTYEGGFGPVPNCEAHGGYTYCAIGILHILNRLDAININKVVRYIADCQVPFSGGFAGRTNKLADTCYSWWIGSPARTLSNYLKIGPFWNDRAMSEFLVKVSQYQFGGLRDRPSNKSDSFHTLFGCAGICVSANHDVFNLNNTPEVDSISSIPLSKFNKMKEYFSHKPFTP</sequence>
<protein>
    <submittedName>
        <fullName evidence="9">Prenyltransferase and squalene oxidase repeat family protein</fullName>
    </submittedName>
</protein>
<dbReference type="InterPro" id="IPR008930">
    <property type="entry name" value="Terpenoid_cyclase/PrenylTrfase"/>
</dbReference>
<keyword evidence="3" id="KW-0637">Prenyltransferase</keyword>
<feature type="domain" description="Prenyltransferase alpha-alpha toroid" evidence="8">
    <location>
        <begin position="57"/>
        <end position="342"/>
    </location>
</feature>
<evidence type="ECO:0000256" key="5">
    <source>
        <dbReference type="ARBA" id="ARBA00022723"/>
    </source>
</evidence>
<reference evidence="9" key="1">
    <citation type="submission" date="2006-10" db="EMBL/GenBank/DDBJ databases">
        <authorList>
            <person name="Amadeo P."/>
            <person name="Zhao Q."/>
            <person name="Wortman J."/>
            <person name="Fraser-Liggett C."/>
            <person name="Carlton J."/>
        </authorList>
    </citation>
    <scope>NUCLEOTIDE SEQUENCE</scope>
    <source>
        <strain evidence="9">G3</strain>
    </source>
</reference>
<dbReference type="STRING" id="5722.A2E265"/>
<dbReference type="AlphaFoldDB" id="A2E265"/>
<evidence type="ECO:0000256" key="6">
    <source>
        <dbReference type="ARBA" id="ARBA00022737"/>
    </source>
</evidence>
<dbReference type="eggNOG" id="KOG0365">
    <property type="taxonomic scope" value="Eukaryota"/>
</dbReference>